<name>A0ABY4W7L2_9PROT</name>
<dbReference type="Gene3D" id="1.20.1050.10">
    <property type="match status" value="1"/>
</dbReference>
<proteinExistence type="inferred from homology"/>
<dbReference type="InterPro" id="IPR036282">
    <property type="entry name" value="Glutathione-S-Trfase_C_sf"/>
</dbReference>
<dbReference type="CDD" id="cd03189">
    <property type="entry name" value="GST_C_GTT1_like"/>
    <property type="match status" value="1"/>
</dbReference>
<dbReference type="PROSITE" id="PS50404">
    <property type="entry name" value="GST_NTER"/>
    <property type="match status" value="1"/>
</dbReference>
<dbReference type="CDD" id="cd03046">
    <property type="entry name" value="GST_N_GTT1_like"/>
    <property type="match status" value="1"/>
</dbReference>
<evidence type="ECO:0000259" key="3">
    <source>
        <dbReference type="PROSITE" id="PS50405"/>
    </source>
</evidence>
<dbReference type="SFLD" id="SFLDG00358">
    <property type="entry name" value="Main_(cytGST)"/>
    <property type="match status" value="1"/>
</dbReference>
<reference evidence="4" key="1">
    <citation type="submission" date="2022-06" db="EMBL/GenBank/DDBJ databases">
        <title>Sneathiella actinostolidae sp. nov., isolated from a sea anemonein the Western Pacific Ocean.</title>
        <authorList>
            <person name="Wei M.J."/>
        </authorList>
    </citation>
    <scope>NUCLEOTIDE SEQUENCE</scope>
    <source>
        <strain evidence="4">PHK-P5</strain>
    </source>
</reference>
<dbReference type="PANTHER" id="PTHR44051">
    <property type="entry name" value="GLUTATHIONE S-TRANSFERASE-RELATED"/>
    <property type="match status" value="1"/>
</dbReference>
<dbReference type="Pfam" id="PF00043">
    <property type="entry name" value="GST_C"/>
    <property type="match status" value="1"/>
</dbReference>
<dbReference type="Pfam" id="PF02798">
    <property type="entry name" value="GST_N"/>
    <property type="match status" value="1"/>
</dbReference>
<dbReference type="Proteomes" id="UP001056291">
    <property type="component" value="Chromosome"/>
</dbReference>
<dbReference type="RefSeq" id="WP_251937139.1">
    <property type="nucleotide sequence ID" value="NZ_CP098747.1"/>
</dbReference>
<gene>
    <name evidence="4" type="ORF">NBZ79_07855</name>
</gene>
<organism evidence="4 5">
    <name type="scientific">Sneathiella marina</name>
    <dbReference type="NCBI Taxonomy" id="2950108"/>
    <lineage>
        <taxon>Bacteria</taxon>
        <taxon>Pseudomonadati</taxon>
        <taxon>Pseudomonadota</taxon>
        <taxon>Alphaproteobacteria</taxon>
        <taxon>Sneathiellales</taxon>
        <taxon>Sneathiellaceae</taxon>
        <taxon>Sneathiella</taxon>
    </lineage>
</organism>
<dbReference type="PROSITE" id="PS50405">
    <property type="entry name" value="GST_CTER"/>
    <property type="match status" value="1"/>
</dbReference>
<dbReference type="InterPro" id="IPR004046">
    <property type="entry name" value="GST_C"/>
</dbReference>
<comment type="similarity">
    <text evidence="1">Belongs to the GST superfamily.</text>
</comment>
<protein>
    <submittedName>
        <fullName evidence="4">Glutathione S-transferase</fullName>
    </submittedName>
</protein>
<feature type="domain" description="GST C-terminal" evidence="3">
    <location>
        <begin position="87"/>
        <end position="209"/>
    </location>
</feature>
<dbReference type="SUPFAM" id="SSF52833">
    <property type="entry name" value="Thioredoxin-like"/>
    <property type="match status" value="1"/>
</dbReference>
<evidence type="ECO:0000259" key="2">
    <source>
        <dbReference type="PROSITE" id="PS50404"/>
    </source>
</evidence>
<sequence>MITLHHLNDSRSQRILWLLEELALDYEIVAYERDAITRLAPPELNAIHPLGKSPVLTDGDLLIHESGAITEYLIRQYGNGKLAPAKDTAEFVKYQEWMHYAEGSAMLPLLLRLYTSRLGDAAEPLMPRIDSETANHFSFMNDQMAGKEFFVGTELTGADIMMSFPLEAAKARGALDLLPHLKSFVDRMQMRPAYLKALEKGGTYSYGPAASEAT</sequence>
<dbReference type="InterPro" id="IPR004045">
    <property type="entry name" value="Glutathione_S-Trfase_N"/>
</dbReference>
<keyword evidence="5" id="KW-1185">Reference proteome</keyword>
<dbReference type="SUPFAM" id="SSF47616">
    <property type="entry name" value="GST C-terminal domain-like"/>
    <property type="match status" value="1"/>
</dbReference>
<dbReference type="InterPro" id="IPR036249">
    <property type="entry name" value="Thioredoxin-like_sf"/>
</dbReference>
<evidence type="ECO:0000313" key="4">
    <source>
        <dbReference type="EMBL" id="USG62889.1"/>
    </source>
</evidence>
<dbReference type="InterPro" id="IPR040079">
    <property type="entry name" value="Glutathione_S-Trfase"/>
</dbReference>
<evidence type="ECO:0000313" key="5">
    <source>
        <dbReference type="Proteomes" id="UP001056291"/>
    </source>
</evidence>
<accession>A0ABY4W7L2</accession>
<dbReference type="PANTHER" id="PTHR44051:SF9">
    <property type="entry name" value="GLUTATHIONE S-TRANSFERASE 1"/>
    <property type="match status" value="1"/>
</dbReference>
<evidence type="ECO:0000256" key="1">
    <source>
        <dbReference type="RuleBase" id="RU003494"/>
    </source>
</evidence>
<dbReference type="EMBL" id="CP098747">
    <property type="protein sequence ID" value="USG62889.1"/>
    <property type="molecule type" value="Genomic_DNA"/>
</dbReference>
<dbReference type="SFLD" id="SFLDS00019">
    <property type="entry name" value="Glutathione_Transferase_(cytos"/>
    <property type="match status" value="1"/>
</dbReference>
<feature type="domain" description="GST N-terminal" evidence="2">
    <location>
        <begin position="1"/>
        <end position="81"/>
    </location>
</feature>
<dbReference type="InterPro" id="IPR010987">
    <property type="entry name" value="Glutathione-S-Trfase_C-like"/>
</dbReference>
<dbReference type="SFLD" id="SFLDG01150">
    <property type="entry name" value="Main.1:_Beta-like"/>
    <property type="match status" value="1"/>
</dbReference>
<dbReference type="Gene3D" id="3.40.30.10">
    <property type="entry name" value="Glutaredoxin"/>
    <property type="match status" value="1"/>
</dbReference>